<gene>
    <name evidence="10" type="ORF">V9T40_009087</name>
</gene>
<dbReference type="Pfam" id="PF00651">
    <property type="entry name" value="BTB"/>
    <property type="match status" value="1"/>
</dbReference>
<dbReference type="GO" id="GO:0030707">
    <property type="term" value="P:follicle cell of egg chamber development"/>
    <property type="evidence" value="ECO:0007669"/>
    <property type="project" value="UniProtKB-ARBA"/>
</dbReference>
<keyword evidence="6" id="KW-0862">Zinc</keyword>
<protein>
    <submittedName>
        <fullName evidence="10">Uncharacterized protein</fullName>
    </submittedName>
</protein>
<dbReference type="PROSITE" id="PS50157">
    <property type="entry name" value="ZINC_FINGER_C2H2_2"/>
    <property type="match status" value="2"/>
</dbReference>
<evidence type="ECO:0000259" key="8">
    <source>
        <dbReference type="PROSITE" id="PS50097"/>
    </source>
</evidence>
<keyword evidence="2" id="KW-0217">Developmental protein</keyword>
<dbReference type="InterPro" id="IPR011333">
    <property type="entry name" value="SKP1/BTB/POZ_sf"/>
</dbReference>
<feature type="compositionally biased region" description="Polar residues" evidence="7">
    <location>
        <begin position="226"/>
        <end position="240"/>
    </location>
</feature>
<evidence type="ECO:0000256" key="5">
    <source>
        <dbReference type="ARBA" id="ARBA00023242"/>
    </source>
</evidence>
<dbReference type="Proteomes" id="UP001367676">
    <property type="component" value="Unassembled WGS sequence"/>
</dbReference>
<feature type="compositionally biased region" description="Polar residues" evidence="7">
    <location>
        <begin position="166"/>
        <end position="189"/>
    </location>
</feature>
<dbReference type="GO" id="GO:0006357">
    <property type="term" value="P:regulation of transcription by RNA polymerase II"/>
    <property type="evidence" value="ECO:0007669"/>
    <property type="project" value="TreeGrafter"/>
</dbReference>
<dbReference type="InterPro" id="IPR000210">
    <property type="entry name" value="BTB/POZ_dom"/>
</dbReference>
<dbReference type="InterPro" id="IPR051095">
    <property type="entry name" value="Dros_DevTransReg"/>
</dbReference>
<dbReference type="SMART" id="SM00225">
    <property type="entry name" value="BTB"/>
    <property type="match status" value="1"/>
</dbReference>
<dbReference type="PROSITE" id="PS50097">
    <property type="entry name" value="BTB"/>
    <property type="match status" value="1"/>
</dbReference>
<feature type="compositionally biased region" description="Low complexity" evidence="7">
    <location>
        <begin position="120"/>
        <end position="132"/>
    </location>
</feature>
<organism evidence="10 11">
    <name type="scientific">Parthenolecanium corni</name>
    <dbReference type="NCBI Taxonomy" id="536013"/>
    <lineage>
        <taxon>Eukaryota</taxon>
        <taxon>Metazoa</taxon>
        <taxon>Ecdysozoa</taxon>
        <taxon>Arthropoda</taxon>
        <taxon>Hexapoda</taxon>
        <taxon>Insecta</taxon>
        <taxon>Pterygota</taxon>
        <taxon>Neoptera</taxon>
        <taxon>Paraneoptera</taxon>
        <taxon>Hemiptera</taxon>
        <taxon>Sternorrhyncha</taxon>
        <taxon>Coccoidea</taxon>
        <taxon>Coccidae</taxon>
        <taxon>Parthenolecanium</taxon>
    </lineage>
</organism>
<dbReference type="InterPro" id="IPR013087">
    <property type="entry name" value="Znf_C2H2_type"/>
</dbReference>
<keyword evidence="3" id="KW-0479">Metal-binding</keyword>
<dbReference type="PANTHER" id="PTHR23110:SF99">
    <property type="entry name" value="BROAD-COMPLEX CORE PROTEIN ISOFORM 6"/>
    <property type="match status" value="1"/>
</dbReference>
<feature type="domain" description="BTB" evidence="8">
    <location>
        <begin position="32"/>
        <end position="97"/>
    </location>
</feature>
<dbReference type="EMBL" id="JBBCAQ010000010">
    <property type="protein sequence ID" value="KAK7601646.1"/>
    <property type="molecule type" value="Genomic_DNA"/>
</dbReference>
<evidence type="ECO:0000259" key="9">
    <source>
        <dbReference type="PROSITE" id="PS50157"/>
    </source>
</evidence>
<name>A0AAN9TP84_9HEMI</name>
<feature type="compositionally biased region" description="Polar residues" evidence="7">
    <location>
        <begin position="318"/>
        <end position="327"/>
    </location>
</feature>
<keyword evidence="11" id="KW-1185">Reference proteome</keyword>
<evidence type="ECO:0000256" key="3">
    <source>
        <dbReference type="ARBA" id="ARBA00022723"/>
    </source>
</evidence>
<dbReference type="PROSITE" id="PS00028">
    <property type="entry name" value="ZINC_FINGER_C2H2_1"/>
    <property type="match status" value="2"/>
</dbReference>
<dbReference type="InterPro" id="IPR036236">
    <property type="entry name" value="Znf_C2H2_sf"/>
</dbReference>
<dbReference type="Pfam" id="PF00096">
    <property type="entry name" value="zf-C2H2"/>
    <property type="match status" value="1"/>
</dbReference>
<dbReference type="GO" id="GO:0005634">
    <property type="term" value="C:nucleus"/>
    <property type="evidence" value="ECO:0007669"/>
    <property type="project" value="UniProtKB-SubCell"/>
</dbReference>
<comment type="caution">
    <text evidence="10">The sequence shown here is derived from an EMBL/GenBank/DDBJ whole genome shotgun (WGS) entry which is preliminary data.</text>
</comment>
<feature type="compositionally biased region" description="Pro residues" evidence="7">
    <location>
        <begin position="360"/>
        <end position="371"/>
    </location>
</feature>
<dbReference type="Gene3D" id="3.30.710.10">
    <property type="entry name" value="Potassium Channel Kv1.1, Chain A"/>
    <property type="match status" value="1"/>
</dbReference>
<evidence type="ECO:0000256" key="4">
    <source>
        <dbReference type="ARBA" id="ARBA00022737"/>
    </source>
</evidence>
<evidence type="ECO:0000256" key="6">
    <source>
        <dbReference type="PROSITE-ProRule" id="PRU00042"/>
    </source>
</evidence>
<dbReference type="SUPFAM" id="SSF54695">
    <property type="entry name" value="POZ domain"/>
    <property type="match status" value="1"/>
</dbReference>
<accession>A0AAN9TP84</accession>
<reference evidence="10 11" key="1">
    <citation type="submission" date="2024-03" db="EMBL/GenBank/DDBJ databases">
        <title>Adaptation during the transition from Ophiocordyceps entomopathogen to insect associate is accompanied by gene loss and intensified selection.</title>
        <authorList>
            <person name="Ward C.M."/>
            <person name="Onetto C.A."/>
            <person name="Borneman A.R."/>
        </authorList>
    </citation>
    <scope>NUCLEOTIDE SEQUENCE [LARGE SCALE GENOMIC DNA]</scope>
    <source>
        <strain evidence="10">AWRI1</strain>
        <tissue evidence="10">Single Adult Female</tissue>
    </source>
</reference>
<feature type="domain" description="C2H2-type" evidence="9">
    <location>
        <begin position="483"/>
        <end position="511"/>
    </location>
</feature>
<feature type="region of interest" description="Disordered" evidence="7">
    <location>
        <begin position="117"/>
        <end position="304"/>
    </location>
</feature>
<dbReference type="CDD" id="cd18315">
    <property type="entry name" value="BTB_POZ_BAB-like"/>
    <property type="match status" value="1"/>
</dbReference>
<dbReference type="GO" id="GO:0007423">
    <property type="term" value="P:sensory organ development"/>
    <property type="evidence" value="ECO:0007669"/>
    <property type="project" value="UniProtKB-ARBA"/>
</dbReference>
<dbReference type="AlphaFoldDB" id="A0AAN9TP84"/>
<dbReference type="GO" id="GO:0061061">
    <property type="term" value="P:muscle structure development"/>
    <property type="evidence" value="ECO:0007669"/>
    <property type="project" value="UniProtKB-ARBA"/>
</dbReference>
<feature type="region of interest" description="Disordered" evidence="7">
    <location>
        <begin position="318"/>
        <end position="380"/>
    </location>
</feature>
<evidence type="ECO:0000313" key="11">
    <source>
        <dbReference type="Proteomes" id="UP001367676"/>
    </source>
</evidence>
<evidence type="ECO:0000313" key="10">
    <source>
        <dbReference type="EMBL" id="KAK7601646.1"/>
    </source>
</evidence>
<evidence type="ECO:0000256" key="2">
    <source>
        <dbReference type="ARBA" id="ARBA00022473"/>
    </source>
</evidence>
<evidence type="ECO:0000256" key="1">
    <source>
        <dbReference type="ARBA" id="ARBA00004123"/>
    </source>
</evidence>
<comment type="subcellular location">
    <subcellularLocation>
        <location evidence="1">Nucleus</location>
    </subcellularLocation>
</comment>
<dbReference type="SMART" id="SM00355">
    <property type="entry name" value="ZnF_C2H2"/>
    <property type="match status" value="2"/>
</dbReference>
<dbReference type="FunFam" id="3.30.710.10:FF:000118">
    <property type="entry name" value="Abrupt, isoform B"/>
    <property type="match status" value="1"/>
</dbReference>
<dbReference type="GO" id="GO:0048813">
    <property type="term" value="P:dendrite morphogenesis"/>
    <property type="evidence" value="ECO:0007669"/>
    <property type="project" value="UniProtKB-ARBA"/>
</dbReference>
<dbReference type="PANTHER" id="PTHR23110">
    <property type="entry name" value="BTB DOMAIN TRANSCRIPTION FACTOR"/>
    <property type="match status" value="1"/>
</dbReference>
<dbReference type="SUPFAM" id="SSF57667">
    <property type="entry name" value="beta-beta-alpha zinc fingers"/>
    <property type="match status" value="1"/>
</dbReference>
<keyword evidence="6" id="KW-0863">Zinc-finger</keyword>
<dbReference type="GO" id="GO:0008270">
    <property type="term" value="F:zinc ion binding"/>
    <property type="evidence" value="ECO:0007669"/>
    <property type="project" value="UniProtKB-KW"/>
</dbReference>
<sequence length="520" mass="57710">MGDLQHFCLRWTNYQNSITAAFENLRGDEDFIDVTLACDGKTLKAHRVVLSACSPYFKEMLKSTPCKHPVIVLQDVVFDDLHALVEYIYHGEVNVHQSNLQSFLKTAEILKVSGLTQQNSATPTTTSSSPTSDRFSDNLPPRFATRSPGTPPEKINSFQPPLFNCVPSTNSTQDRNSPRTILQHQQRLQPNKHRRPVRSPTPIIRSSNSRDVSPVPPTKRAKSADNHSPSPLDNSTNGSPTPVLGEDMTVRSRKNSCDGSPPSRRSSPHDTSNYDENHNDEDPAQAANREEQNEAPMDPMDFSNKNATKKFECQLLPSQRASPNNPILKSEPLDLVYPHSNSNQNDNDDDDSSHWEDDQSPPPTNLFPPTPIDSEDPYQNSRNFFENKLFDVIAAGQFGFPHQTRPTLPTSALLEMGNSSQDWTELERRGCKGPGGGGGGGVGAGVGGGPQQFGCFICGKMLSTRLTLKRHIEQQHTQPLHSAVCTICRKVFRTLNSLNNHKSIYHRKPKWNTPSSTINS</sequence>
<feature type="domain" description="C2H2-type" evidence="9">
    <location>
        <begin position="453"/>
        <end position="477"/>
    </location>
</feature>
<proteinExistence type="predicted"/>
<keyword evidence="5" id="KW-0539">Nucleus</keyword>
<dbReference type="Gene3D" id="3.30.160.60">
    <property type="entry name" value="Classic Zinc Finger"/>
    <property type="match status" value="1"/>
</dbReference>
<evidence type="ECO:0000256" key="7">
    <source>
        <dbReference type="SAM" id="MobiDB-lite"/>
    </source>
</evidence>
<keyword evidence="4" id="KW-0677">Repeat</keyword>